<dbReference type="EMBL" id="CP032364">
    <property type="protein sequence ID" value="AYA98555.1"/>
    <property type="molecule type" value="Genomic_DNA"/>
</dbReference>
<dbReference type="PRINTS" id="PR00039">
    <property type="entry name" value="HTHLYSR"/>
</dbReference>
<keyword evidence="6" id="KW-1185">Reference proteome</keyword>
<name>A0A385PXA4_9FIRM</name>
<comment type="similarity">
    <text evidence="1">Belongs to the LysR transcriptional regulatory family.</text>
</comment>
<dbReference type="InterPro" id="IPR000847">
    <property type="entry name" value="LysR_HTH_N"/>
</dbReference>
<organism evidence="5 6">
    <name type="scientific">Lachnoanaerobaculum umeaense</name>
    <dbReference type="NCBI Taxonomy" id="617123"/>
    <lineage>
        <taxon>Bacteria</taxon>
        <taxon>Bacillati</taxon>
        <taxon>Bacillota</taxon>
        <taxon>Clostridia</taxon>
        <taxon>Lachnospirales</taxon>
        <taxon>Lachnospiraceae</taxon>
        <taxon>Lachnoanaerobaculum</taxon>
    </lineage>
</organism>
<evidence type="ECO:0000256" key="3">
    <source>
        <dbReference type="ARBA" id="ARBA00023125"/>
    </source>
</evidence>
<dbReference type="SUPFAM" id="SSF46785">
    <property type="entry name" value="Winged helix' DNA-binding domain"/>
    <property type="match status" value="1"/>
</dbReference>
<evidence type="ECO:0000256" key="4">
    <source>
        <dbReference type="ARBA" id="ARBA00023163"/>
    </source>
</evidence>
<proteinExistence type="inferred from homology"/>
<gene>
    <name evidence="5" type="ORF">D4A81_00610</name>
</gene>
<keyword evidence="4" id="KW-0804">Transcription</keyword>
<dbReference type="PANTHER" id="PTHR30126">
    <property type="entry name" value="HTH-TYPE TRANSCRIPTIONAL REGULATOR"/>
    <property type="match status" value="1"/>
</dbReference>
<keyword evidence="3" id="KW-0238">DNA-binding</keyword>
<evidence type="ECO:0000256" key="2">
    <source>
        <dbReference type="ARBA" id="ARBA00023015"/>
    </source>
</evidence>
<dbReference type="Proteomes" id="UP000265562">
    <property type="component" value="Chromosome"/>
</dbReference>
<dbReference type="Pfam" id="PF03466">
    <property type="entry name" value="LysR_substrate"/>
    <property type="match status" value="1"/>
</dbReference>
<dbReference type="InterPro" id="IPR036388">
    <property type="entry name" value="WH-like_DNA-bd_sf"/>
</dbReference>
<evidence type="ECO:0000313" key="6">
    <source>
        <dbReference type="Proteomes" id="UP000265562"/>
    </source>
</evidence>
<dbReference type="AlphaFoldDB" id="A0A385PXA4"/>
<dbReference type="OrthoDB" id="9785745at2"/>
<dbReference type="SUPFAM" id="SSF53850">
    <property type="entry name" value="Periplasmic binding protein-like II"/>
    <property type="match status" value="1"/>
</dbReference>
<dbReference type="KEGG" id="lua:D4A81_00610"/>
<dbReference type="Gene3D" id="3.40.190.290">
    <property type="match status" value="1"/>
</dbReference>
<dbReference type="NCBIfam" id="NF040786">
    <property type="entry name" value="LysR_Sec_metab"/>
    <property type="match status" value="1"/>
</dbReference>
<sequence length="295" mass="33080">MEFRQLEAFVATAELKSFSQAAKYLYLSQSTISSHVQNLEDDLGKKLLLRTTKSITLTPEGESFLAYARKIVETKDQAILSLQQSSKSLLHLGASSIPSAYLLPEIIAKFREKNPNIHFSIWQGGSEEIAELLLNGSVDIAFTGKDVHSPLCESVKLCPDHLMLVTPATEEYKKLQASNPKISDMLKYPMILRSNGSGTQFIANKLLEGLGIKKRDLNVITQTNDLEAIKQMIVHGVGISICSKFSIQNLLDNNKIIAYPLENAHMRYFSLHYMTAKKTQPEIKFFLEFVNNVIK</sequence>
<dbReference type="Gene3D" id="1.10.10.10">
    <property type="entry name" value="Winged helix-like DNA-binding domain superfamily/Winged helix DNA-binding domain"/>
    <property type="match status" value="1"/>
</dbReference>
<keyword evidence="2" id="KW-0805">Transcription regulation</keyword>
<dbReference type="InterPro" id="IPR036390">
    <property type="entry name" value="WH_DNA-bd_sf"/>
</dbReference>
<evidence type="ECO:0000256" key="1">
    <source>
        <dbReference type="ARBA" id="ARBA00009437"/>
    </source>
</evidence>
<protein>
    <submittedName>
        <fullName evidence="5">LysR family transcriptional regulator</fullName>
    </submittedName>
</protein>
<dbReference type="RefSeq" id="WP_111524426.1">
    <property type="nucleotide sequence ID" value="NZ_CP032364.1"/>
</dbReference>
<dbReference type="InterPro" id="IPR005119">
    <property type="entry name" value="LysR_subst-bd"/>
</dbReference>
<evidence type="ECO:0000313" key="5">
    <source>
        <dbReference type="EMBL" id="AYA98555.1"/>
    </source>
</evidence>
<dbReference type="FunFam" id="1.10.10.10:FF:000001">
    <property type="entry name" value="LysR family transcriptional regulator"/>
    <property type="match status" value="1"/>
</dbReference>
<accession>A0A385PXA4</accession>
<dbReference type="PANTHER" id="PTHR30126:SF40">
    <property type="entry name" value="HTH-TYPE TRANSCRIPTIONAL REGULATOR GLTR"/>
    <property type="match status" value="1"/>
</dbReference>
<dbReference type="GO" id="GO:0000976">
    <property type="term" value="F:transcription cis-regulatory region binding"/>
    <property type="evidence" value="ECO:0007669"/>
    <property type="project" value="TreeGrafter"/>
</dbReference>
<reference evidence="5 6" key="1">
    <citation type="submission" date="2018-09" db="EMBL/GenBank/DDBJ databases">
        <title>Genome sequencing of Lachnoanaerobaculum umeaense DSM 23576.</title>
        <authorList>
            <person name="Kook J.-K."/>
            <person name="Park S.-N."/>
            <person name="Lim Y.K."/>
        </authorList>
    </citation>
    <scope>NUCLEOTIDE SEQUENCE [LARGE SCALE GENOMIC DNA]</scope>
    <source>
        <strain evidence="6">DSM 23576 \ CCUG 58757</strain>
    </source>
</reference>
<dbReference type="Pfam" id="PF00126">
    <property type="entry name" value="HTH_1"/>
    <property type="match status" value="1"/>
</dbReference>
<dbReference type="GO" id="GO:0003700">
    <property type="term" value="F:DNA-binding transcription factor activity"/>
    <property type="evidence" value="ECO:0007669"/>
    <property type="project" value="InterPro"/>
</dbReference>
<dbReference type="PROSITE" id="PS50931">
    <property type="entry name" value="HTH_LYSR"/>
    <property type="match status" value="1"/>
</dbReference>
<dbReference type="InterPro" id="IPR047788">
    <property type="entry name" value="LysR-like_Sec_metab"/>
</dbReference>